<feature type="region of interest" description="Disordered" evidence="1">
    <location>
        <begin position="49"/>
        <end position="71"/>
    </location>
</feature>
<accession>A0A6J7WDU9</accession>
<gene>
    <name evidence="2" type="ORF">UFOVP167_1</name>
</gene>
<name>A0A6J7WDU9_9CAUD</name>
<proteinExistence type="predicted"/>
<evidence type="ECO:0000313" key="2">
    <source>
        <dbReference type="EMBL" id="CAB5194448.1"/>
    </source>
</evidence>
<reference evidence="2" key="1">
    <citation type="submission" date="2020-05" db="EMBL/GenBank/DDBJ databases">
        <authorList>
            <person name="Chiriac C."/>
            <person name="Salcher M."/>
            <person name="Ghai R."/>
            <person name="Kavagutti S V."/>
        </authorList>
    </citation>
    <scope>NUCLEOTIDE SEQUENCE</scope>
</reference>
<dbReference type="EMBL" id="LR798222">
    <property type="protein sequence ID" value="CAB5194448.1"/>
    <property type="molecule type" value="Genomic_DNA"/>
</dbReference>
<feature type="compositionally biased region" description="Low complexity" evidence="1">
    <location>
        <begin position="53"/>
        <end position="71"/>
    </location>
</feature>
<feature type="non-terminal residue" evidence="2">
    <location>
        <position position="1"/>
    </location>
</feature>
<sequence>SMIKLAEIEAKYGNIENVKRLEGSIMAEQELMKAQLSAETERHNAIIQAMSKQQQMQQAQQQQPQQPMQGA</sequence>
<evidence type="ECO:0000256" key="1">
    <source>
        <dbReference type="SAM" id="MobiDB-lite"/>
    </source>
</evidence>
<organism evidence="2">
    <name type="scientific">uncultured Caudovirales phage</name>
    <dbReference type="NCBI Taxonomy" id="2100421"/>
    <lineage>
        <taxon>Viruses</taxon>
        <taxon>Duplodnaviria</taxon>
        <taxon>Heunggongvirae</taxon>
        <taxon>Uroviricota</taxon>
        <taxon>Caudoviricetes</taxon>
        <taxon>Peduoviridae</taxon>
        <taxon>Maltschvirus</taxon>
        <taxon>Maltschvirus maltsch</taxon>
    </lineage>
</organism>
<protein>
    <submittedName>
        <fullName evidence="2">Uncharacterized protein</fullName>
    </submittedName>
</protein>